<dbReference type="InterPro" id="IPR015919">
    <property type="entry name" value="Cadherin-like_sf"/>
</dbReference>
<dbReference type="Proteomes" id="UP001060012">
    <property type="component" value="Chromosome"/>
</dbReference>
<dbReference type="Gene3D" id="2.60.120.260">
    <property type="entry name" value="Galactose-binding domain-like"/>
    <property type="match status" value="1"/>
</dbReference>
<dbReference type="InterPro" id="IPR010221">
    <property type="entry name" value="VCBS_dom"/>
</dbReference>
<dbReference type="Pfam" id="PF00754">
    <property type="entry name" value="F5_F8_type_C"/>
    <property type="match status" value="1"/>
</dbReference>
<evidence type="ECO:0000313" key="2">
    <source>
        <dbReference type="EMBL" id="UTJ06706.1"/>
    </source>
</evidence>
<dbReference type="SUPFAM" id="SSF49313">
    <property type="entry name" value="Cadherin-like"/>
    <property type="match status" value="1"/>
</dbReference>
<dbReference type="InterPro" id="IPR013783">
    <property type="entry name" value="Ig-like_fold"/>
</dbReference>
<dbReference type="NCBIfam" id="TIGR01965">
    <property type="entry name" value="VCBS_repeat"/>
    <property type="match status" value="5"/>
</dbReference>
<protein>
    <submittedName>
        <fullName evidence="2">DUF4347 domain-containing protein</fullName>
    </submittedName>
</protein>
<dbReference type="SUPFAM" id="SSF49785">
    <property type="entry name" value="Galactose-binding domain-like"/>
    <property type="match status" value="1"/>
</dbReference>
<dbReference type="EMBL" id="CP100595">
    <property type="protein sequence ID" value="UTJ06706.1"/>
    <property type="molecule type" value="Genomic_DNA"/>
</dbReference>
<dbReference type="Pfam" id="PF05345">
    <property type="entry name" value="He_PIG"/>
    <property type="match status" value="1"/>
</dbReference>
<evidence type="ECO:0000313" key="3">
    <source>
        <dbReference type="Proteomes" id="UP001060012"/>
    </source>
</evidence>
<dbReference type="RefSeq" id="WP_254576885.1">
    <property type="nucleotide sequence ID" value="NZ_CP100595.1"/>
</dbReference>
<feature type="domain" description="Cadherin" evidence="1">
    <location>
        <begin position="878"/>
        <end position="1009"/>
    </location>
</feature>
<dbReference type="PROSITE" id="PS50268">
    <property type="entry name" value="CADHERIN_2"/>
    <property type="match status" value="1"/>
</dbReference>
<dbReference type="InterPro" id="IPR002126">
    <property type="entry name" value="Cadherin-like_dom"/>
</dbReference>
<dbReference type="InterPro" id="IPR008979">
    <property type="entry name" value="Galactose-bd-like_sf"/>
</dbReference>
<dbReference type="Gene3D" id="2.60.40.10">
    <property type="entry name" value="Immunoglobulins"/>
    <property type="match status" value="1"/>
</dbReference>
<name>A0ABY5E3G5_9BACT</name>
<organism evidence="2 3">
    <name type="scientific">Arcobacter roscoffensis</name>
    <dbReference type="NCBI Taxonomy" id="2961520"/>
    <lineage>
        <taxon>Bacteria</taxon>
        <taxon>Pseudomonadati</taxon>
        <taxon>Campylobacterota</taxon>
        <taxon>Epsilonproteobacteria</taxon>
        <taxon>Campylobacterales</taxon>
        <taxon>Arcobacteraceae</taxon>
        <taxon>Arcobacter</taxon>
    </lineage>
</organism>
<gene>
    <name evidence="2" type="ORF">NJU99_01025</name>
</gene>
<evidence type="ECO:0000259" key="1">
    <source>
        <dbReference type="PROSITE" id="PS50268"/>
    </source>
</evidence>
<dbReference type="SMART" id="SM00736">
    <property type="entry name" value="CADG"/>
    <property type="match status" value="1"/>
</dbReference>
<accession>A0ABY5E3G5</accession>
<dbReference type="InterPro" id="IPR000421">
    <property type="entry name" value="FA58C"/>
</dbReference>
<dbReference type="Pfam" id="PF14252">
    <property type="entry name" value="DUF4347"/>
    <property type="match status" value="1"/>
</dbReference>
<keyword evidence="3" id="KW-1185">Reference proteome</keyword>
<reference evidence="2" key="1">
    <citation type="submission" date="2022-07" db="EMBL/GenBank/DDBJ databases">
        <title>Arcobacter roscoffensis sp. nov., a marine bacterium isolated from coastal seawater collected from Roscoff, France.</title>
        <authorList>
            <person name="Pascual J."/>
            <person name="Lepeaux C."/>
            <person name="Methner A."/>
            <person name="Overmann J."/>
        </authorList>
    </citation>
    <scope>NUCLEOTIDE SEQUENCE</scope>
    <source>
        <strain evidence="2">ARW1-2F2</strain>
    </source>
</reference>
<dbReference type="InterPro" id="IPR025592">
    <property type="entry name" value="DUF4347"/>
</dbReference>
<sequence>MKRNPLISALEPRVLFDGAAVATAVDVLDNNSFENNDTPDNPPQENKNKEMVFIDSEVENKEEIVSQLDEDIEVYFLNDKSDVLEQIDTILENKEGIDTLHIISHGKEGELLFSNGSLDLENIDDYEQTLKNISNSLNKEADILLYGCSIGQNNQGKDFVDKLASLTDADVAASDDLTGDKKLDGDWNLEYKSGTIESQSIVIENYETLLANDAPYLSTSTDYDSIPASDFSDNSASFAFDNNVNTSFSFPLGSGTSFDFDASNPYIVNSFAITTSNGSDDLDPTKFAIYGSNDRSNFDLIVSMDINPSTNRGEEVKVEFSNTEVFRYYRVEFNKIRGGGAGEVAEIKLGGSDVTTFTYTEDGPSSELVNLVILTDDGVDLQSAEISITSGFTSGDTLEFTNDDNSVYGNILSSYDSSSGVLSLSGTATIEQYKNALKAIRFYSTNDSPETAFNQRTLSWKVNDGVNDSNISKTVLEIIGVNDTPIIDNADDSSNLVEDGIISASGDIDVIDKDLNDTLLASYISNSFEAYESDGVTSLSLSQNQQNDIINGFNFTNSSVNSNTGTFSWSYSVSNDKLDFLANNESVIVKYTIQVSDSNGASVNQIITINIQGVNDTVSVNSTSSTADVVDKGVVSQNGVINFVDTDTTDKITASLLSTSINGYSLSSQEEQAILDAFSFTNANPNSNTGSINWDFTISQGDIEFLGESEVITAVFTIEVNDNNGGTRQQDITIQIKGTNDKPSIQVVDDEGRVSEGSTLSDSGKISFNDIDKTDQPSISETLTNMQSVDSNGNSITVSPSNQTILENAFSITQLTPNSNSSEIQWDYSLTESQLDFLSQGDEITLTFQIRVQDAQGEFETHDITILIVGENDVPLITAVEVEGQIQEGATLSDSGSIDFSDIDKDDTPVGSFDVKDVIAKDSNNLDFTLSTAQRQAIENAFSITNLSSNTNTGTITWDYNINESDINFLAQGETVTAIFTITVTDNDGQTSTQDVEITIQGANDTPSLSGSDISGSIQESSTYNDSGTINFNDLDLSDEISISDYFDSITAYRADGVTTFSLTTQQEIDFLNAFSISSVGEGTNSGTITWNYTISEAQLDFLAENESVRITYNIEITDTQNQKDMQTITINIGGQNDAPIVSDDNIDSIITHGQDYSQEISFLFTDVDNSDNLVYEAVGLPTGISFDRVTGLISGTPLEIGIFEVTITTYDSSSMQALASRTYQIDVLGPPKVVDPEFETANPIEPPTQVDEVEVSDNSQKVEQVGVIGSNTVQEQENSKFSEDFQKLDTLAKGYTDFKTIDEAQAFTNVNQFNLLKSIDITLGTRGEIDFQVQQKEAYDTLGLTIEDFSYINDYMQLKIVDIKQARAYEVLMANGDKLPSTIVFDEKTGELKGLLKDNMEFVIKAYDFDNKTRILNIKIDISALKEEAIQITLSDINNDFSSQVASQSNEIESYGTNLVQLFSSKDA</sequence>
<proteinExistence type="predicted"/>
<dbReference type="InterPro" id="IPR006644">
    <property type="entry name" value="Cadg"/>
</dbReference>